<dbReference type="GeneID" id="104709359"/>
<sequence>MEAISAGWDGGHTQSSSTFLDKIVNCRRAISRWRKEQVPFGRDTIEALKSQLVVAQADDATPLSVISYLNARLREAYRDEEVYWYLKNRNRWMRVEDQNSKYFHALTKQRRARNRITGIFDKNKVWSTEDVDICNTAVSYFADLFTTLHPTNFDEVLCEVRTAITNEVNTQLTAPVTEIEVHAALFMMHPDKALGPDGMTALFYQKAWLVVKGDFVSLVAKPTRMTELRPISLCNVGYKIISKIMCQRLKKILPGLISETQSAFVSGRLISDNILIAQKMFHGLRTNPSCKRKFMAIKTYMSKAYDRVEWGFIEKLLYKMGFDARWIGWIMFCVSSVEYKVLLNGQPNGLIIPERGLRQGDPLSPYLFILCTEVLIANIRKAEENKLITGIKVANQCPPITNLLFADDSLFFCKVAKEQCEVILSILRKYEAASGQQINFAKSSIQFGHKVAEDTKTEIQGILGITNLGGMGSYLGLPESLGGSKTKVFSFVRERLQGRTTGWSAKLLSKGGKKVMIKSIATCGPDVCDVLFSATKDNYIQTHQCCGEFLVEYGWVFKGRYYRNLDPMEPIRSYSPSYGWRSIVSARSVVHKGLIKRVGSGESISIWTVPWIPAPSPRPTLSKGPFKDPSLKISHLIDCQTNSWRMDVLSEHFDPVDVALIGALPLGSCPNEDSLGWHFTKNGRYTVKSGYHAARMTISGPFKALGDGLEITSLLASVWKVRCPPKLHHFMWQAFSGCIPVSRNLRRRGIACDLGCSRCGAEEETVNHVLFLCPPARQMWALSQIPVGPHCFPVESVYANMDHFLDPKSPGSHVSAFPWILWYLWKARNAKVFENITERPEEVVWVAEGEALSWQQAQEEGEAVVSTVQPTVADSRLRGPNTSLPMFFSGYRCFVDGSWKSGDLFAGVGWFCTQSQDPTRSMGATNFRRSLTPLHAELEAFIWAMRCIIGHDYRDVAFYSDCADLVKMVSSPHD</sequence>
<dbReference type="SUPFAM" id="SSF53098">
    <property type="entry name" value="Ribonuclease H-like"/>
    <property type="match status" value="1"/>
</dbReference>
<dbReference type="Pfam" id="PF13966">
    <property type="entry name" value="zf-RVT"/>
    <property type="match status" value="1"/>
</dbReference>
<evidence type="ECO:0000313" key="2">
    <source>
        <dbReference type="Proteomes" id="UP000694864"/>
    </source>
</evidence>
<dbReference type="InterPro" id="IPR012337">
    <property type="entry name" value="RNaseH-like_sf"/>
</dbReference>
<reference evidence="3" key="2">
    <citation type="submission" date="2025-08" db="UniProtKB">
        <authorList>
            <consortium name="RefSeq"/>
        </authorList>
    </citation>
    <scope>IDENTIFICATION</scope>
    <source>
        <tissue evidence="3">Leaf</tissue>
    </source>
</reference>
<dbReference type="CDD" id="cd01650">
    <property type="entry name" value="RT_nLTR_like"/>
    <property type="match status" value="1"/>
</dbReference>
<dbReference type="PANTHER" id="PTHR46890:SF48">
    <property type="entry name" value="RNA-DIRECTED DNA POLYMERASE"/>
    <property type="match status" value="1"/>
</dbReference>
<evidence type="ECO:0000259" key="1">
    <source>
        <dbReference type="PROSITE" id="PS50878"/>
    </source>
</evidence>
<evidence type="ECO:0000313" key="3">
    <source>
        <dbReference type="RefSeq" id="XP_010424289.1"/>
    </source>
</evidence>
<dbReference type="InterPro" id="IPR036397">
    <property type="entry name" value="RNaseH_sf"/>
</dbReference>
<dbReference type="Proteomes" id="UP000694864">
    <property type="component" value="Chromosome 8"/>
</dbReference>
<protein>
    <submittedName>
        <fullName evidence="3">Uncharacterized protein LOC104709359</fullName>
    </submittedName>
</protein>
<dbReference type="Pfam" id="PF13456">
    <property type="entry name" value="RVT_3"/>
    <property type="match status" value="1"/>
</dbReference>
<dbReference type="CDD" id="cd06222">
    <property type="entry name" value="RNase_H_like"/>
    <property type="match status" value="1"/>
</dbReference>
<dbReference type="InterPro" id="IPR000477">
    <property type="entry name" value="RT_dom"/>
</dbReference>
<dbReference type="Pfam" id="PF00078">
    <property type="entry name" value="RVT_1"/>
    <property type="match status" value="1"/>
</dbReference>
<accession>A0ABM0TCP7</accession>
<dbReference type="InterPro" id="IPR043502">
    <property type="entry name" value="DNA/RNA_pol_sf"/>
</dbReference>
<dbReference type="PROSITE" id="PS50878">
    <property type="entry name" value="RT_POL"/>
    <property type="match status" value="1"/>
</dbReference>
<dbReference type="RefSeq" id="XP_010424289.1">
    <property type="nucleotide sequence ID" value="XM_010425987.1"/>
</dbReference>
<dbReference type="InterPro" id="IPR052343">
    <property type="entry name" value="Retrotransposon-Effector_Assoc"/>
</dbReference>
<dbReference type="PANTHER" id="PTHR46890">
    <property type="entry name" value="NON-LTR RETROLELEMENT REVERSE TRANSCRIPTASE-LIKE PROTEIN-RELATED"/>
    <property type="match status" value="1"/>
</dbReference>
<name>A0ABM0TCP7_CAMSA</name>
<feature type="domain" description="Reverse transcriptase" evidence="1">
    <location>
        <begin position="200"/>
        <end position="467"/>
    </location>
</feature>
<proteinExistence type="predicted"/>
<dbReference type="InterPro" id="IPR026960">
    <property type="entry name" value="RVT-Znf"/>
</dbReference>
<organism evidence="2 3">
    <name type="scientific">Camelina sativa</name>
    <name type="common">False flax</name>
    <name type="synonym">Myagrum sativum</name>
    <dbReference type="NCBI Taxonomy" id="90675"/>
    <lineage>
        <taxon>Eukaryota</taxon>
        <taxon>Viridiplantae</taxon>
        <taxon>Streptophyta</taxon>
        <taxon>Embryophyta</taxon>
        <taxon>Tracheophyta</taxon>
        <taxon>Spermatophyta</taxon>
        <taxon>Magnoliopsida</taxon>
        <taxon>eudicotyledons</taxon>
        <taxon>Gunneridae</taxon>
        <taxon>Pentapetalae</taxon>
        <taxon>rosids</taxon>
        <taxon>malvids</taxon>
        <taxon>Brassicales</taxon>
        <taxon>Brassicaceae</taxon>
        <taxon>Camelineae</taxon>
        <taxon>Camelina</taxon>
    </lineage>
</organism>
<dbReference type="SUPFAM" id="SSF56672">
    <property type="entry name" value="DNA/RNA polymerases"/>
    <property type="match status" value="1"/>
</dbReference>
<dbReference type="InterPro" id="IPR044730">
    <property type="entry name" value="RNase_H-like_dom_plant"/>
</dbReference>
<reference evidence="2" key="1">
    <citation type="journal article" date="2014" name="Nat. Commun.">
        <title>The emerging biofuel crop Camelina sativa retains a highly undifferentiated hexaploid genome structure.</title>
        <authorList>
            <person name="Kagale S."/>
            <person name="Koh C."/>
            <person name="Nixon J."/>
            <person name="Bollina V."/>
            <person name="Clarke W.E."/>
            <person name="Tuteja R."/>
            <person name="Spillane C."/>
            <person name="Robinson S.J."/>
            <person name="Links M.G."/>
            <person name="Clarke C."/>
            <person name="Higgins E.E."/>
            <person name="Huebert T."/>
            <person name="Sharpe A.G."/>
            <person name="Parkin I.A."/>
        </authorList>
    </citation>
    <scope>NUCLEOTIDE SEQUENCE [LARGE SCALE GENOMIC DNA]</scope>
    <source>
        <strain evidence="2">cv. DH55</strain>
    </source>
</reference>
<dbReference type="Gene3D" id="3.30.420.10">
    <property type="entry name" value="Ribonuclease H-like superfamily/Ribonuclease H"/>
    <property type="match status" value="1"/>
</dbReference>
<keyword evidence="2" id="KW-1185">Reference proteome</keyword>
<dbReference type="InterPro" id="IPR002156">
    <property type="entry name" value="RNaseH_domain"/>
</dbReference>
<gene>
    <name evidence="3" type="primary">LOC104709359</name>
</gene>